<evidence type="ECO:0000313" key="2">
    <source>
        <dbReference type="Proteomes" id="UP000277204"/>
    </source>
</evidence>
<sequence length="35" mass="4392">MVLYRLKAAYLVNCSIYVRFFVSCYYIFRSQRRVY</sequence>
<accession>A0A3P8F0F1</accession>
<dbReference type="EMBL" id="UZAI01020019">
    <property type="protein sequence ID" value="VDP49185.1"/>
    <property type="molecule type" value="Genomic_DNA"/>
</dbReference>
<name>A0A3P8F0F1_9TREM</name>
<keyword evidence="2" id="KW-1185">Reference proteome</keyword>
<gene>
    <name evidence="1" type="ORF">SMRZ_LOCUS23909</name>
</gene>
<dbReference type="Proteomes" id="UP000277204">
    <property type="component" value="Unassembled WGS sequence"/>
</dbReference>
<reference evidence="1 2" key="1">
    <citation type="submission" date="2018-11" db="EMBL/GenBank/DDBJ databases">
        <authorList>
            <consortium name="Pathogen Informatics"/>
        </authorList>
    </citation>
    <scope>NUCLEOTIDE SEQUENCE [LARGE SCALE GENOMIC DNA]</scope>
    <source>
        <strain evidence="1 2">Zambia</strain>
    </source>
</reference>
<protein>
    <submittedName>
        <fullName evidence="1">Uncharacterized protein</fullName>
    </submittedName>
</protein>
<dbReference type="AlphaFoldDB" id="A0A3P8F0F1"/>
<evidence type="ECO:0000313" key="1">
    <source>
        <dbReference type="EMBL" id="VDP49185.1"/>
    </source>
</evidence>
<proteinExistence type="predicted"/>
<organism evidence="1 2">
    <name type="scientific">Schistosoma margrebowiei</name>
    <dbReference type="NCBI Taxonomy" id="48269"/>
    <lineage>
        <taxon>Eukaryota</taxon>
        <taxon>Metazoa</taxon>
        <taxon>Spiralia</taxon>
        <taxon>Lophotrochozoa</taxon>
        <taxon>Platyhelminthes</taxon>
        <taxon>Trematoda</taxon>
        <taxon>Digenea</taxon>
        <taxon>Strigeidida</taxon>
        <taxon>Schistosomatoidea</taxon>
        <taxon>Schistosomatidae</taxon>
        <taxon>Schistosoma</taxon>
    </lineage>
</organism>